<evidence type="ECO:0000313" key="3">
    <source>
        <dbReference type="Proteomes" id="UP000663828"/>
    </source>
</evidence>
<organism evidence="2 3">
    <name type="scientific">Adineta ricciae</name>
    <name type="common">Rotifer</name>
    <dbReference type="NCBI Taxonomy" id="249248"/>
    <lineage>
        <taxon>Eukaryota</taxon>
        <taxon>Metazoa</taxon>
        <taxon>Spiralia</taxon>
        <taxon>Gnathifera</taxon>
        <taxon>Rotifera</taxon>
        <taxon>Eurotatoria</taxon>
        <taxon>Bdelloidea</taxon>
        <taxon>Adinetida</taxon>
        <taxon>Adinetidae</taxon>
        <taxon>Adineta</taxon>
    </lineage>
</organism>
<gene>
    <name evidence="2" type="ORF">XAT740_LOCUS57237</name>
</gene>
<dbReference type="GO" id="GO:0005737">
    <property type="term" value="C:cytoplasm"/>
    <property type="evidence" value="ECO:0007669"/>
    <property type="project" value="TreeGrafter"/>
</dbReference>
<sequence>MESSADEINEEKKEEHPWHRMLVSVVDIFQHFISHSNSHIRSYVLGAFPSLAQVLSTVDENLFLPLVHKLWPGLIHRLYDFDINIRIRCLTTIECLCQLCSDFVDRRIRQDILPVLIQQLEKNRLLSSNNVLEFRYTKYLLTNIGTILNAITMNIEDMERIVLILLQYLQIDQLASSAYEQLMLLTSKYSDIIWLTITLHDQNEFRQGYFLRMNVYKPEPMLTIDPKWKVNLLTR</sequence>
<name>A0A816FLN6_ADIRI</name>
<keyword evidence="3" id="KW-1185">Reference proteome</keyword>
<dbReference type="Proteomes" id="UP000663828">
    <property type="component" value="Unassembled WGS sequence"/>
</dbReference>
<dbReference type="InterPro" id="IPR057567">
    <property type="entry name" value="TPR_TTI1_C"/>
</dbReference>
<dbReference type="InterPro" id="IPR052587">
    <property type="entry name" value="TELO2-interacting_protein_1"/>
</dbReference>
<dbReference type="PANTHER" id="PTHR18460">
    <property type="entry name" value="TEL2 INTERACTING PROTEIN 1 TTI1 FAMILY MEMBER"/>
    <property type="match status" value="1"/>
</dbReference>
<reference evidence="2" key="1">
    <citation type="submission" date="2021-02" db="EMBL/GenBank/DDBJ databases">
        <authorList>
            <person name="Nowell W R."/>
        </authorList>
    </citation>
    <scope>NUCLEOTIDE SEQUENCE</scope>
</reference>
<dbReference type="InterPro" id="IPR011989">
    <property type="entry name" value="ARM-like"/>
</dbReference>
<proteinExistence type="predicted"/>
<dbReference type="SUPFAM" id="SSF48371">
    <property type="entry name" value="ARM repeat"/>
    <property type="match status" value="1"/>
</dbReference>
<feature type="domain" description="TTI1 C-terminal TPR" evidence="1">
    <location>
        <begin position="6"/>
        <end position="194"/>
    </location>
</feature>
<dbReference type="InterPro" id="IPR016024">
    <property type="entry name" value="ARM-type_fold"/>
</dbReference>
<accession>A0A816FLN6</accession>
<dbReference type="AlphaFoldDB" id="A0A816FLN6"/>
<protein>
    <recommendedName>
        <fullName evidence="1">TTI1 C-terminal TPR domain-containing protein</fullName>
    </recommendedName>
</protein>
<dbReference type="PANTHER" id="PTHR18460:SF3">
    <property type="entry name" value="TELO2-INTERACTING PROTEIN 1 HOMOLOG"/>
    <property type="match status" value="1"/>
</dbReference>
<evidence type="ECO:0000313" key="2">
    <source>
        <dbReference type="EMBL" id="CAF1662967.1"/>
    </source>
</evidence>
<dbReference type="Gene3D" id="1.25.10.10">
    <property type="entry name" value="Leucine-rich Repeat Variant"/>
    <property type="match status" value="1"/>
</dbReference>
<dbReference type="EMBL" id="CAJNOR010011674">
    <property type="protein sequence ID" value="CAF1662967.1"/>
    <property type="molecule type" value="Genomic_DNA"/>
</dbReference>
<dbReference type="Pfam" id="PF24181">
    <property type="entry name" value="TPR_TTI1_C"/>
    <property type="match status" value="1"/>
</dbReference>
<comment type="caution">
    <text evidence="2">The sequence shown here is derived from an EMBL/GenBank/DDBJ whole genome shotgun (WGS) entry which is preliminary data.</text>
</comment>
<evidence type="ECO:0000259" key="1">
    <source>
        <dbReference type="Pfam" id="PF24181"/>
    </source>
</evidence>